<reference evidence="3 4" key="1">
    <citation type="submission" date="2020-08" db="EMBL/GenBank/DDBJ databases">
        <title>Genomic Encyclopedia of Type Strains, Phase IV (KMG-IV): sequencing the most valuable type-strain genomes for metagenomic binning, comparative biology and taxonomic classification.</title>
        <authorList>
            <person name="Goeker M."/>
        </authorList>
    </citation>
    <scope>NUCLEOTIDE SEQUENCE [LARGE SCALE GENOMIC DNA]</scope>
    <source>
        <strain evidence="3 4">DSM 103526</strain>
    </source>
</reference>
<dbReference type="EC" id="2.7.11.1" evidence="3"/>
<name>A0A841KVS9_9FIRM</name>
<keyword evidence="1" id="KW-0723">Serine/threonine-protein kinase</keyword>
<gene>
    <name evidence="3" type="ORF">HNQ80_003877</name>
</gene>
<protein>
    <submittedName>
        <fullName evidence="3">Serine/threonine-protein kinase RsbW</fullName>
        <ecNumber evidence="3">2.7.11.1</ecNumber>
    </submittedName>
</protein>
<comment type="caution">
    <text evidence="3">The sequence shown here is derived from an EMBL/GenBank/DDBJ whole genome shotgun (WGS) entry which is preliminary data.</text>
</comment>
<dbReference type="Pfam" id="PF13581">
    <property type="entry name" value="HATPase_c_2"/>
    <property type="match status" value="1"/>
</dbReference>
<evidence type="ECO:0000313" key="4">
    <source>
        <dbReference type="Proteomes" id="UP000579281"/>
    </source>
</evidence>
<keyword evidence="4" id="KW-1185">Reference proteome</keyword>
<dbReference type="InterPro" id="IPR036890">
    <property type="entry name" value="HATPase_C_sf"/>
</dbReference>
<dbReference type="InterPro" id="IPR050267">
    <property type="entry name" value="Anti-sigma-factor_SerPK"/>
</dbReference>
<dbReference type="InterPro" id="IPR003594">
    <property type="entry name" value="HATPase_dom"/>
</dbReference>
<dbReference type="Proteomes" id="UP000579281">
    <property type="component" value="Unassembled WGS sequence"/>
</dbReference>
<sequence>MKREIIVYGLDKIGEVIDTAISDLNWKGNSFDIRIILMEAFTNAFIHGNQKDTLKPIFFRYDFSDSKVQFEIQDCGDVQNEVSIPIALSEESILNESGRGLFIIQSFSDHVQFRNNTLIIEKSIVCQP</sequence>
<proteinExistence type="predicted"/>
<feature type="domain" description="Histidine kinase/HSP90-like ATPase" evidence="2">
    <location>
        <begin position="32"/>
        <end position="115"/>
    </location>
</feature>
<dbReference type="GO" id="GO:0004674">
    <property type="term" value="F:protein serine/threonine kinase activity"/>
    <property type="evidence" value="ECO:0007669"/>
    <property type="project" value="UniProtKB-KW"/>
</dbReference>
<keyword evidence="3" id="KW-0418">Kinase</keyword>
<dbReference type="AlphaFoldDB" id="A0A841KVS9"/>
<evidence type="ECO:0000313" key="3">
    <source>
        <dbReference type="EMBL" id="MBB6217754.1"/>
    </source>
</evidence>
<dbReference type="RefSeq" id="WP_184312244.1">
    <property type="nucleotide sequence ID" value="NZ_JACHEN010000027.1"/>
</dbReference>
<accession>A0A841KVS9</accession>
<dbReference type="Gene3D" id="3.30.565.10">
    <property type="entry name" value="Histidine kinase-like ATPase, C-terminal domain"/>
    <property type="match status" value="1"/>
</dbReference>
<dbReference type="PANTHER" id="PTHR35526">
    <property type="entry name" value="ANTI-SIGMA-F FACTOR RSBW-RELATED"/>
    <property type="match status" value="1"/>
</dbReference>
<dbReference type="PANTHER" id="PTHR35526:SF3">
    <property type="entry name" value="ANTI-SIGMA-F FACTOR RSBW"/>
    <property type="match status" value="1"/>
</dbReference>
<dbReference type="SUPFAM" id="SSF55874">
    <property type="entry name" value="ATPase domain of HSP90 chaperone/DNA topoisomerase II/histidine kinase"/>
    <property type="match status" value="1"/>
</dbReference>
<keyword evidence="3" id="KW-0808">Transferase</keyword>
<organism evidence="3 4">
    <name type="scientific">Anaerosolibacter carboniphilus</name>
    <dbReference type="NCBI Taxonomy" id="1417629"/>
    <lineage>
        <taxon>Bacteria</taxon>
        <taxon>Bacillati</taxon>
        <taxon>Bacillota</taxon>
        <taxon>Clostridia</taxon>
        <taxon>Peptostreptococcales</taxon>
        <taxon>Thermotaleaceae</taxon>
        <taxon>Anaerosolibacter</taxon>
    </lineage>
</organism>
<dbReference type="EMBL" id="JACHEN010000027">
    <property type="protein sequence ID" value="MBB6217754.1"/>
    <property type="molecule type" value="Genomic_DNA"/>
</dbReference>
<evidence type="ECO:0000256" key="1">
    <source>
        <dbReference type="ARBA" id="ARBA00022527"/>
    </source>
</evidence>
<evidence type="ECO:0000259" key="2">
    <source>
        <dbReference type="Pfam" id="PF13581"/>
    </source>
</evidence>
<dbReference type="CDD" id="cd16936">
    <property type="entry name" value="HATPase_RsbW-like"/>
    <property type="match status" value="1"/>
</dbReference>